<organism evidence="1 2">
    <name type="scientific">Blautia obeum</name>
    <dbReference type="NCBI Taxonomy" id="40520"/>
    <lineage>
        <taxon>Bacteria</taxon>
        <taxon>Bacillati</taxon>
        <taxon>Bacillota</taxon>
        <taxon>Clostridia</taxon>
        <taxon>Lachnospirales</taxon>
        <taxon>Lachnospiraceae</taxon>
        <taxon>Blautia</taxon>
    </lineage>
</organism>
<evidence type="ECO:0008006" key="3">
    <source>
        <dbReference type="Google" id="ProtNLM"/>
    </source>
</evidence>
<protein>
    <recommendedName>
        <fullName evidence="3">Restriction alleviation protein, Lar family</fullName>
    </recommendedName>
</protein>
<dbReference type="AlphaFoldDB" id="A0A412EKV5"/>
<reference evidence="1 2" key="1">
    <citation type="submission" date="2018-08" db="EMBL/GenBank/DDBJ databases">
        <title>A genome reference for cultivated species of the human gut microbiota.</title>
        <authorList>
            <person name="Zou Y."/>
            <person name="Xue W."/>
            <person name="Luo G."/>
        </authorList>
    </citation>
    <scope>NUCLEOTIDE SEQUENCE [LARGE SCALE GENOMIC DNA]</scope>
    <source>
        <strain evidence="1 2">AF25-21</strain>
    </source>
</reference>
<sequence>MFNERMGINVENGKSRICPKCGNRFHVFVDYNRHYGGDLYWCECTKCKTITKIHHSKEAAIVAFKEGLVHKNEQSEHIWA</sequence>
<proteinExistence type="predicted"/>
<comment type="caution">
    <text evidence="1">The sequence shown here is derived from an EMBL/GenBank/DDBJ whole genome shotgun (WGS) entry which is preliminary data.</text>
</comment>
<gene>
    <name evidence="1" type="ORF">DWY46_18865</name>
</gene>
<dbReference type="Proteomes" id="UP000285839">
    <property type="component" value="Unassembled WGS sequence"/>
</dbReference>
<evidence type="ECO:0000313" key="1">
    <source>
        <dbReference type="EMBL" id="RGR44432.1"/>
    </source>
</evidence>
<name>A0A412EKV5_9FIRM</name>
<dbReference type="EMBL" id="QRUH01000029">
    <property type="protein sequence ID" value="RGR44432.1"/>
    <property type="molecule type" value="Genomic_DNA"/>
</dbReference>
<accession>A0A412EKV5</accession>
<evidence type="ECO:0000313" key="2">
    <source>
        <dbReference type="Proteomes" id="UP000285839"/>
    </source>
</evidence>